<dbReference type="PROSITE" id="PS00028">
    <property type="entry name" value="ZINC_FINGER_C2H2_1"/>
    <property type="match status" value="1"/>
</dbReference>
<feature type="region of interest" description="Disordered" evidence="15">
    <location>
        <begin position="299"/>
        <end position="331"/>
    </location>
</feature>
<dbReference type="SUPFAM" id="SSF48403">
    <property type="entry name" value="Ankyrin repeat"/>
    <property type="match status" value="1"/>
</dbReference>
<evidence type="ECO:0000256" key="12">
    <source>
        <dbReference type="ARBA" id="ARBA00023054"/>
    </source>
</evidence>
<proteinExistence type="inferred from homology"/>
<evidence type="ECO:0000256" key="3">
    <source>
        <dbReference type="ARBA" id="ARBA00022490"/>
    </source>
</evidence>
<feature type="compositionally biased region" description="Acidic residues" evidence="15">
    <location>
        <begin position="448"/>
        <end position="462"/>
    </location>
</feature>
<comment type="domain">
    <text evidence="14">The VLRF1 domain mediates binding to the 60S ribosomal subunit.</text>
</comment>
<evidence type="ECO:0000313" key="17">
    <source>
        <dbReference type="EMBL" id="THD20508.1"/>
    </source>
</evidence>
<dbReference type="GO" id="GO:0036503">
    <property type="term" value="P:ERAD pathway"/>
    <property type="evidence" value="ECO:0007669"/>
    <property type="project" value="TreeGrafter"/>
</dbReference>
<dbReference type="InterPro" id="IPR036770">
    <property type="entry name" value="Ankyrin_rpt-contain_sf"/>
</dbReference>
<evidence type="ECO:0000256" key="6">
    <source>
        <dbReference type="ARBA" id="ARBA00022737"/>
    </source>
</evidence>
<keyword evidence="10" id="KW-0862">Zinc</keyword>
<evidence type="ECO:0000256" key="11">
    <source>
        <dbReference type="ARBA" id="ARBA00023043"/>
    </source>
</evidence>
<keyword evidence="9 14" id="KW-0378">Hydrolase</keyword>
<evidence type="ECO:0000256" key="2">
    <source>
        <dbReference type="ARBA" id="ARBA00009262"/>
    </source>
</evidence>
<evidence type="ECO:0000256" key="14">
    <source>
        <dbReference type="PROSITE-ProRule" id="PRU01389"/>
    </source>
</evidence>
<keyword evidence="18" id="KW-1185">Reference proteome</keyword>
<evidence type="ECO:0000256" key="10">
    <source>
        <dbReference type="ARBA" id="ARBA00022833"/>
    </source>
</evidence>
<evidence type="ECO:0000256" key="8">
    <source>
        <dbReference type="ARBA" id="ARBA00022771"/>
    </source>
</evidence>
<keyword evidence="7 14" id="KW-0255">Endonuclease</keyword>
<keyword evidence="8" id="KW-0863">Zinc-finger</keyword>
<dbReference type="Pfam" id="PF00023">
    <property type="entry name" value="Ank"/>
    <property type="match status" value="1"/>
</dbReference>
<keyword evidence="6" id="KW-0677">Repeat</keyword>
<dbReference type="InterPro" id="IPR041540">
    <property type="entry name" value="VATC"/>
</dbReference>
<feature type="active site" evidence="14">
    <location>
        <position position="235"/>
    </location>
</feature>
<dbReference type="PANTHER" id="PTHR16036:SF2">
    <property type="entry name" value="TRNA ENDONUCLEASE ANKZF1"/>
    <property type="match status" value="1"/>
</dbReference>
<dbReference type="SMART" id="SM00248">
    <property type="entry name" value="ANK"/>
    <property type="match status" value="1"/>
</dbReference>
<evidence type="ECO:0000256" key="7">
    <source>
        <dbReference type="ARBA" id="ARBA00022759"/>
    </source>
</evidence>
<dbReference type="PANTHER" id="PTHR16036">
    <property type="entry name" value="ANKYRIN REPEAT AND ZINC FINGER DOMAIN-CONTAINING PROTEIN 1"/>
    <property type="match status" value="1"/>
</dbReference>
<dbReference type="Pfam" id="PF18826">
    <property type="entry name" value="bVLRF1"/>
    <property type="match status" value="1"/>
</dbReference>
<feature type="domain" description="VLRF1" evidence="16">
    <location>
        <begin position="192"/>
        <end position="344"/>
    </location>
</feature>
<feature type="compositionally biased region" description="Basic and acidic residues" evidence="15">
    <location>
        <begin position="699"/>
        <end position="710"/>
    </location>
</feature>
<feature type="region of interest" description="Disordered" evidence="15">
    <location>
        <begin position="673"/>
        <end position="710"/>
    </location>
</feature>
<dbReference type="GO" id="GO:0008270">
    <property type="term" value="F:zinc ion binding"/>
    <property type="evidence" value="ECO:0007669"/>
    <property type="project" value="UniProtKB-KW"/>
</dbReference>
<dbReference type="PROSITE" id="PS50088">
    <property type="entry name" value="ANK_REPEAT"/>
    <property type="match status" value="1"/>
</dbReference>
<dbReference type="InterPro" id="IPR047139">
    <property type="entry name" value="ANKZ1/VMS1"/>
</dbReference>
<evidence type="ECO:0000259" key="16">
    <source>
        <dbReference type="PROSITE" id="PS52044"/>
    </source>
</evidence>
<evidence type="ECO:0000256" key="5">
    <source>
        <dbReference type="ARBA" id="ARBA00022723"/>
    </source>
</evidence>
<dbReference type="AlphaFoldDB" id="A0A4E0RFN8"/>
<comment type="similarity">
    <text evidence="2 14">Belongs to the ANKZF1/VMS1 family.</text>
</comment>
<dbReference type="InterPro" id="IPR041175">
    <property type="entry name" value="VLRF1/Vms1"/>
</dbReference>
<feature type="region of interest" description="Disordered" evidence="15">
    <location>
        <begin position="108"/>
        <end position="134"/>
    </location>
</feature>
<name>A0A4E0RFN8_FASHE</name>
<comment type="caution">
    <text evidence="17">The sequence shown here is derived from an EMBL/GenBank/DDBJ whole genome shotgun (WGS) entry which is preliminary data.</text>
</comment>
<feature type="compositionally biased region" description="Low complexity" evidence="15">
    <location>
        <begin position="118"/>
        <end position="132"/>
    </location>
</feature>
<sequence>MTSYERIVDRVCNRTCDRFCFFDQKIAVEKLTGLKLLAERLQDSSSSGSNNKDKNNATNYVSSMDKFACQLCSFDFPDADAMREHFKSELHLYKMNLSLGKSYSSEDSTVRSSEARDSPSSTTSNLSESVGSVTNVTSDTCPSLGASSHKQMVYFRSRDGEIIGIHRCILFSRKTIPTSMDELLSNVARIRQSRRWAVLLYSGGKFAGGIFDGVNEVVHKTLHHYTVRAKQGGGQSAYDASSSGMGGAKSAGASLRRHGEVAIRTEISQLLHGRWRSQLQACQFILVWSPKVHRNIFFNPPPTMPGESDQSYSTNSTGAQNDPANSSCPGPDRLATAACQVGLGMTADDVRVRRIPCRTNEITYSHVKELHKEMSSFYVYDSHANFAFLSQSGRKQLRSLSESGDDTLLETRSGRIVYGPLSLLDPKPEKLTNPSLSVSESDITMTTTEDDTETEPEEEGDDEKPNLKLSDEGNDSATLALDKARLSSTNTTTRPELGSEKLQPTNEKSLQEQIDELYSLYHNWHRRVRVAIASGDQVVLRSLLPEICPPTSTQSNANESPSSACSTTVETCLTRSPGSQTPSVEHCSILMNYPLADGRTLLHVAVEFQQEPEVVNLLLQSGCDPTFKDTEGKTPYILAVSLRKKQLCTVFRRFRFFHPDLYDYEKAQIPAPIDPTAELQKTERERERQRKQRQRQKERKANEKVKLQKEKEEAEEKARFIALPDREKRALMAERRLLATQATNGTTSTVFSRCFQCACDISGKVPFTYMEYNFCTPACLKAHRLKTPRPS</sequence>
<dbReference type="GO" id="GO:0005737">
    <property type="term" value="C:cytoplasm"/>
    <property type="evidence" value="ECO:0007669"/>
    <property type="project" value="UniProtKB-SubCell"/>
</dbReference>
<feature type="repeat" description="ANK" evidence="13">
    <location>
        <begin position="597"/>
        <end position="630"/>
    </location>
</feature>
<evidence type="ECO:0000256" key="9">
    <source>
        <dbReference type="ARBA" id="ARBA00022801"/>
    </source>
</evidence>
<keyword evidence="5" id="KW-0479">Metal-binding</keyword>
<reference evidence="17" key="1">
    <citation type="submission" date="2019-03" db="EMBL/GenBank/DDBJ databases">
        <title>Improved annotation for the trematode Fasciola hepatica.</title>
        <authorList>
            <person name="Choi Y.-J."/>
            <person name="Martin J."/>
            <person name="Mitreva M."/>
        </authorList>
    </citation>
    <scope>NUCLEOTIDE SEQUENCE [LARGE SCALE GENOMIC DNA]</scope>
</reference>
<dbReference type="Proteomes" id="UP000230066">
    <property type="component" value="Unassembled WGS sequence"/>
</dbReference>
<dbReference type="GO" id="GO:0016787">
    <property type="term" value="F:hydrolase activity"/>
    <property type="evidence" value="ECO:0007669"/>
    <property type="project" value="UniProtKB-KW"/>
</dbReference>
<feature type="compositionally biased region" description="Polar residues" evidence="15">
    <location>
        <begin position="308"/>
        <end position="328"/>
    </location>
</feature>
<dbReference type="GO" id="GO:0004519">
    <property type="term" value="F:endonuclease activity"/>
    <property type="evidence" value="ECO:0007669"/>
    <property type="project" value="UniProtKB-KW"/>
</dbReference>
<dbReference type="InterPro" id="IPR013087">
    <property type="entry name" value="Znf_C2H2_type"/>
</dbReference>
<keyword evidence="11 13" id="KW-0040">ANK repeat</keyword>
<keyword evidence="3 14" id="KW-0963">Cytoplasm</keyword>
<keyword evidence="12" id="KW-0175">Coiled coil</keyword>
<evidence type="ECO:0000313" key="18">
    <source>
        <dbReference type="Proteomes" id="UP000230066"/>
    </source>
</evidence>
<feature type="region of interest" description="Disordered" evidence="15">
    <location>
        <begin position="419"/>
        <end position="508"/>
    </location>
</feature>
<dbReference type="InterPro" id="IPR002110">
    <property type="entry name" value="Ankyrin_rpt"/>
</dbReference>
<evidence type="ECO:0000256" key="4">
    <source>
        <dbReference type="ARBA" id="ARBA00022722"/>
    </source>
</evidence>
<accession>A0A4E0RFN8</accession>
<dbReference type="PROSITE" id="PS50297">
    <property type="entry name" value="ANK_REP_REGION"/>
    <property type="match status" value="1"/>
</dbReference>
<dbReference type="PROSITE" id="PS52044">
    <property type="entry name" value="VLRF1"/>
    <property type="match status" value="1"/>
</dbReference>
<evidence type="ECO:0000256" key="13">
    <source>
        <dbReference type="PROSITE-ProRule" id="PRU00023"/>
    </source>
</evidence>
<gene>
    <name evidence="17" type="ORF">D915_007784</name>
</gene>
<keyword evidence="4 14" id="KW-0540">Nuclease</keyword>
<feature type="compositionally biased region" description="Basic residues" evidence="15">
    <location>
        <begin position="689"/>
        <end position="698"/>
    </location>
</feature>
<dbReference type="EMBL" id="JXXN02004543">
    <property type="protein sequence ID" value="THD20508.1"/>
    <property type="molecule type" value="Genomic_DNA"/>
</dbReference>
<dbReference type="Pfam" id="PF18716">
    <property type="entry name" value="VATC"/>
    <property type="match status" value="1"/>
</dbReference>
<comment type="subcellular location">
    <subcellularLocation>
        <location evidence="1">Cytoplasm</location>
    </subcellularLocation>
</comment>
<dbReference type="Gene3D" id="1.25.40.20">
    <property type="entry name" value="Ankyrin repeat-containing domain"/>
    <property type="match status" value="1"/>
</dbReference>
<organism evidence="17 18">
    <name type="scientific">Fasciola hepatica</name>
    <name type="common">Liver fluke</name>
    <dbReference type="NCBI Taxonomy" id="6192"/>
    <lineage>
        <taxon>Eukaryota</taxon>
        <taxon>Metazoa</taxon>
        <taxon>Spiralia</taxon>
        <taxon>Lophotrochozoa</taxon>
        <taxon>Platyhelminthes</taxon>
        <taxon>Trematoda</taxon>
        <taxon>Digenea</taxon>
        <taxon>Plagiorchiida</taxon>
        <taxon>Echinostomata</taxon>
        <taxon>Echinostomatoidea</taxon>
        <taxon>Fasciolidae</taxon>
        <taxon>Fasciola</taxon>
    </lineage>
</organism>
<evidence type="ECO:0000256" key="1">
    <source>
        <dbReference type="ARBA" id="ARBA00004496"/>
    </source>
</evidence>
<evidence type="ECO:0000256" key="15">
    <source>
        <dbReference type="SAM" id="MobiDB-lite"/>
    </source>
</evidence>
<protein>
    <submittedName>
        <fullName evidence="17">Ankyrin repeat and zinc finger domain-containing protein 1</fullName>
    </submittedName>
</protein>